<feature type="region of interest" description="Disordered" evidence="1">
    <location>
        <begin position="1"/>
        <end position="29"/>
    </location>
</feature>
<evidence type="ECO:0000256" key="1">
    <source>
        <dbReference type="SAM" id="MobiDB-lite"/>
    </source>
</evidence>
<reference evidence="2" key="1">
    <citation type="submission" date="2013-11" db="EMBL/GenBank/DDBJ databases">
        <title>Genome sequence of the fusiform rust pathogen reveals effectors for host alternation and coevolution with pine.</title>
        <authorList>
            <consortium name="DOE Joint Genome Institute"/>
            <person name="Smith K."/>
            <person name="Pendleton A."/>
            <person name="Kubisiak T."/>
            <person name="Anderson C."/>
            <person name="Salamov A."/>
            <person name="Aerts A."/>
            <person name="Riley R."/>
            <person name="Clum A."/>
            <person name="Lindquist E."/>
            <person name="Ence D."/>
            <person name="Campbell M."/>
            <person name="Kronenberg Z."/>
            <person name="Feau N."/>
            <person name="Dhillon B."/>
            <person name="Hamelin R."/>
            <person name="Burleigh J."/>
            <person name="Smith J."/>
            <person name="Yandell M."/>
            <person name="Nelson C."/>
            <person name="Grigoriev I."/>
            <person name="Davis J."/>
        </authorList>
    </citation>
    <scope>NUCLEOTIDE SEQUENCE</scope>
    <source>
        <strain evidence="2">G11</strain>
    </source>
</reference>
<feature type="compositionally biased region" description="Polar residues" evidence="1">
    <location>
        <begin position="15"/>
        <end position="29"/>
    </location>
</feature>
<evidence type="ECO:0000313" key="2">
    <source>
        <dbReference type="EMBL" id="KAG0150461.1"/>
    </source>
</evidence>
<organism evidence="2 3">
    <name type="scientific">Cronartium quercuum f. sp. fusiforme G11</name>
    <dbReference type="NCBI Taxonomy" id="708437"/>
    <lineage>
        <taxon>Eukaryota</taxon>
        <taxon>Fungi</taxon>
        <taxon>Dikarya</taxon>
        <taxon>Basidiomycota</taxon>
        <taxon>Pucciniomycotina</taxon>
        <taxon>Pucciniomycetes</taxon>
        <taxon>Pucciniales</taxon>
        <taxon>Coleosporiaceae</taxon>
        <taxon>Cronartium</taxon>
    </lineage>
</organism>
<keyword evidence="3" id="KW-1185">Reference proteome</keyword>
<accession>A0A9P6NNL4</accession>
<dbReference type="Proteomes" id="UP000886653">
    <property type="component" value="Unassembled WGS sequence"/>
</dbReference>
<proteinExistence type="predicted"/>
<feature type="compositionally biased region" description="Low complexity" evidence="1">
    <location>
        <begin position="382"/>
        <end position="391"/>
    </location>
</feature>
<protein>
    <submittedName>
        <fullName evidence="2">Uncharacterized protein</fullName>
    </submittedName>
</protein>
<dbReference type="OrthoDB" id="6365676at2759"/>
<name>A0A9P6NNL4_9BASI</name>
<feature type="region of interest" description="Disordered" evidence="1">
    <location>
        <begin position="54"/>
        <end position="77"/>
    </location>
</feature>
<comment type="caution">
    <text evidence="2">The sequence shown here is derived from an EMBL/GenBank/DDBJ whole genome shotgun (WGS) entry which is preliminary data.</text>
</comment>
<evidence type="ECO:0000313" key="3">
    <source>
        <dbReference type="Proteomes" id="UP000886653"/>
    </source>
</evidence>
<feature type="compositionally biased region" description="Low complexity" evidence="1">
    <location>
        <begin position="55"/>
        <end position="76"/>
    </location>
</feature>
<feature type="region of interest" description="Disordered" evidence="1">
    <location>
        <begin position="283"/>
        <end position="304"/>
    </location>
</feature>
<dbReference type="AlphaFoldDB" id="A0A9P6NNL4"/>
<sequence>MFPPSSPLLSLTSSIESDQPNYSTSDPNLNSTSSFIRHHSLYFLDLTEMDSTNTIPQSLSQSNSSSSNDQPSIDLSDPMLSTISSDQPSMDFYPGQIPISTSSDYGLQSFTPTTSTDLSTNFLLEDNPFRSTDGINLSPHLTGLQLGIFNPTFDRLIQSSPGSGLNHSEQVYLQPPPNQNQHHHQQILSFQPLIHSSVSSDSIPRATQNPLLDYPSGLGVSYPLDLQSTPLPNLGGFLSCFESPPTSFLTQAPEPEVGIPAEEGVGDAQLQVNSARCTDWHSFVSSSPSSTDERSQSPGELGQGSNLFLFSIPTVRGNTGEAEDIHTGVRMIDLEGVRSTEDLFGEGLSKRSWWNQPISSVLPTNTITDDHDDSSHNRICSTTTTPTTTTTTTTTAGVARRVFGPHSISRKSKRSNTTLNKRNGNILIGSSSEQILDYNLMPTKRSRGRRPPVSPEVGLPMNVDGDLNFDLEIGLQSLNFVN</sequence>
<gene>
    <name evidence="2" type="ORF">CROQUDRAFT_713401</name>
</gene>
<dbReference type="EMBL" id="MU167219">
    <property type="protein sequence ID" value="KAG0150461.1"/>
    <property type="molecule type" value="Genomic_DNA"/>
</dbReference>
<feature type="region of interest" description="Disordered" evidence="1">
    <location>
        <begin position="369"/>
        <end position="391"/>
    </location>
</feature>